<name>A0A7W8IJJ1_9BACT</name>
<sequence length="187" mass="20183">MAWRSKLSVSRSLSLVLLVVTGLMIVPCAPAERIPEVHGTSFANQAVNLPAALQGKAAGILVIGFSRGSREAVTGWATKIAADYRTSTVVAYYELPIVAGVPGFVRGMVLRSIKSSTPERAQHRVVPVTNDEAGWKAITHFNQPDDAYLLVVDDRGNVVWQTQGQPTDAAYAALKQQVESLKTRMVP</sequence>
<dbReference type="Proteomes" id="UP000568106">
    <property type="component" value="Unassembled WGS sequence"/>
</dbReference>
<evidence type="ECO:0000313" key="1">
    <source>
        <dbReference type="EMBL" id="MBB5318317.1"/>
    </source>
</evidence>
<proteinExistence type="predicted"/>
<gene>
    <name evidence="1" type="ORF">HDF09_003014</name>
</gene>
<dbReference type="EMBL" id="JACHDY010000004">
    <property type="protein sequence ID" value="MBB5318317.1"/>
    <property type="molecule type" value="Genomic_DNA"/>
</dbReference>
<reference evidence="1" key="1">
    <citation type="submission" date="2020-08" db="EMBL/GenBank/DDBJ databases">
        <title>Genomic Encyclopedia of Type Strains, Phase IV (KMG-V): Genome sequencing to study the core and pangenomes of soil and plant-associated prokaryotes.</title>
        <authorList>
            <person name="Whitman W."/>
        </authorList>
    </citation>
    <scope>NUCLEOTIDE SEQUENCE [LARGE SCALE GENOMIC DNA]</scope>
    <source>
        <strain evidence="1">M8UP27</strain>
    </source>
</reference>
<protein>
    <recommendedName>
        <fullName evidence="3">ATP10 protein</fullName>
    </recommendedName>
</protein>
<accession>A0A7W8IJJ1</accession>
<keyword evidence="2" id="KW-1185">Reference proteome</keyword>
<dbReference type="AlphaFoldDB" id="A0A7W8IJJ1"/>
<comment type="caution">
    <text evidence="1">The sequence shown here is derived from an EMBL/GenBank/DDBJ whole genome shotgun (WGS) entry which is preliminary data.</text>
</comment>
<evidence type="ECO:0000313" key="2">
    <source>
        <dbReference type="Proteomes" id="UP000568106"/>
    </source>
</evidence>
<evidence type="ECO:0008006" key="3">
    <source>
        <dbReference type="Google" id="ProtNLM"/>
    </source>
</evidence>
<organism evidence="1 2">
    <name type="scientific">Tunturiibacter empetritectus</name>
    <dbReference type="NCBI Taxonomy" id="3069691"/>
    <lineage>
        <taxon>Bacteria</taxon>
        <taxon>Pseudomonadati</taxon>
        <taxon>Acidobacteriota</taxon>
        <taxon>Terriglobia</taxon>
        <taxon>Terriglobales</taxon>
        <taxon>Acidobacteriaceae</taxon>
        <taxon>Tunturiibacter</taxon>
    </lineage>
</organism>